<keyword evidence="3" id="KW-1185">Reference proteome</keyword>
<sequence>MNNTLGGVLKGTGDLFVKYGNKYGIDPALLAAISIHETGNGSSPAARNKFNLGGMMDPATNWSKLMSFDSIESGIDAMARNLKKNYLDQGITSIQGIGGKYAPLGAKNDPRGLNQHWVPSVTKYYNQLRG</sequence>
<dbReference type="GeneID" id="94492081"/>
<dbReference type="SUPFAM" id="SSF53955">
    <property type="entry name" value="Lysozyme-like"/>
    <property type="match status" value="1"/>
</dbReference>
<dbReference type="RefSeq" id="WP_262866910.1">
    <property type="nucleotide sequence ID" value="NZ_JAMDLX010000109.1"/>
</dbReference>
<dbReference type="InterPro" id="IPR023346">
    <property type="entry name" value="Lysozyme-like_dom_sf"/>
</dbReference>
<evidence type="ECO:0000313" key="2">
    <source>
        <dbReference type="EMBL" id="MCY9762641.1"/>
    </source>
</evidence>
<dbReference type="Gene3D" id="1.10.530.10">
    <property type="match status" value="1"/>
</dbReference>
<proteinExistence type="predicted"/>
<reference evidence="2 3" key="1">
    <citation type="submission" date="2022-05" db="EMBL/GenBank/DDBJ databases">
        <title>Genome Sequencing of Bee-Associated Microbes.</title>
        <authorList>
            <person name="Dunlap C."/>
        </authorList>
    </citation>
    <scope>NUCLEOTIDE SEQUENCE [LARGE SCALE GENOMIC DNA]</scope>
    <source>
        <strain evidence="2 3">NRRL B-04010</strain>
    </source>
</reference>
<feature type="domain" description="Mannosyl-glycoprotein endo-beta-N-acetylglucosamidase-like" evidence="1">
    <location>
        <begin position="14"/>
        <end position="86"/>
    </location>
</feature>
<dbReference type="Proteomes" id="UP001527181">
    <property type="component" value="Unassembled WGS sequence"/>
</dbReference>
<protein>
    <submittedName>
        <fullName evidence="2">Glucosaminidase domain-containing protein</fullName>
    </submittedName>
</protein>
<evidence type="ECO:0000313" key="3">
    <source>
        <dbReference type="Proteomes" id="UP001527181"/>
    </source>
</evidence>
<dbReference type="InterPro" id="IPR002901">
    <property type="entry name" value="MGlyc_endo_b_GlcNAc-like_dom"/>
</dbReference>
<dbReference type="EMBL" id="JAMDNP010000040">
    <property type="protein sequence ID" value="MCY9762641.1"/>
    <property type="molecule type" value="Genomic_DNA"/>
</dbReference>
<comment type="caution">
    <text evidence="2">The sequence shown here is derived from an EMBL/GenBank/DDBJ whole genome shotgun (WGS) entry which is preliminary data.</text>
</comment>
<organism evidence="2 3">
    <name type="scientific">Paenibacillus alvei</name>
    <name type="common">Bacillus alvei</name>
    <dbReference type="NCBI Taxonomy" id="44250"/>
    <lineage>
        <taxon>Bacteria</taxon>
        <taxon>Bacillati</taxon>
        <taxon>Bacillota</taxon>
        <taxon>Bacilli</taxon>
        <taxon>Bacillales</taxon>
        <taxon>Paenibacillaceae</taxon>
        <taxon>Paenibacillus</taxon>
    </lineage>
</organism>
<dbReference type="Pfam" id="PF01832">
    <property type="entry name" value="Glucosaminidase"/>
    <property type="match status" value="1"/>
</dbReference>
<name>A0ABT4H0Y5_PAEAL</name>
<evidence type="ECO:0000259" key="1">
    <source>
        <dbReference type="Pfam" id="PF01832"/>
    </source>
</evidence>
<accession>A0ABT4H0Y5</accession>
<gene>
    <name evidence="2" type="ORF">M5X12_19080</name>
</gene>